<dbReference type="RefSeq" id="WP_126865276.1">
    <property type="nucleotide sequence ID" value="NZ_JAUSTX010000002.1"/>
</dbReference>
<proteinExistence type="predicted"/>
<accession>A0A433HIV7</accession>
<dbReference type="CDD" id="cd02440">
    <property type="entry name" value="AdoMet_MTases"/>
    <property type="match status" value="1"/>
</dbReference>
<dbReference type="Gene3D" id="3.40.50.150">
    <property type="entry name" value="Vaccinia Virus protein VP39"/>
    <property type="match status" value="1"/>
</dbReference>
<organism evidence="2 3">
    <name type="scientific">Peribacillus cavernae</name>
    <dbReference type="NCBI Taxonomy" id="1674310"/>
    <lineage>
        <taxon>Bacteria</taxon>
        <taxon>Bacillati</taxon>
        <taxon>Bacillota</taxon>
        <taxon>Bacilli</taxon>
        <taxon>Bacillales</taxon>
        <taxon>Bacillaceae</taxon>
        <taxon>Peribacillus</taxon>
    </lineage>
</organism>
<dbReference type="SUPFAM" id="SSF53335">
    <property type="entry name" value="S-adenosyl-L-methionine-dependent methyltransferases"/>
    <property type="match status" value="1"/>
</dbReference>
<name>A0A433HIV7_9BACI</name>
<evidence type="ECO:0000313" key="2">
    <source>
        <dbReference type="EMBL" id="RUQ28169.1"/>
    </source>
</evidence>
<dbReference type="Proteomes" id="UP000267430">
    <property type="component" value="Unassembled WGS sequence"/>
</dbReference>
<dbReference type="InterPro" id="IPR000241">
    <property type="entry name" value="RlmKL-like_Mtase"/>
</dbReference>
<dbReference type="OrthoDB" id="9791556at2"/>
<dbReference type="AlphaFoldDB" id="A0A433HIV7"/>
<evidence type="ECO:0000259" key="1">
    <source>
        <dbReference type="Pfam" id="PF01170"/>
    </source>
</evidence>
<dbReference type="Pfam" id="PF01170">
    <property type="entry name" value="UPF0020"/>
    <property type="match status" value="1"/>
</dbReference>
<dbReference type="GO" id="GO:0016423">
    <property type="term" value="F:tRNA (guanine) methyltransferase activity"/>
    <property type="evidence" value="ECO:0007669"/>
    <property type="project" value="TreeGrafter"/>
</dbReference>
<comment type="caution">
    <text evidence="2">The sequence shown here is derived from an EMBL/GenBank/DDBJ whole genome shotgun (WGS) entry which is preliminary data.</text>
</comment>
<dbReference type="InterPro" id="IPR029063">
    <property type="entry name" value="SAM-dependent_MTases_sf"/>
</dbReference>
<gene>
    <name evidence="2" type="ORF">ELQ35_13085</name>
</gene>
<reference evidence="2 3" key="1">
    <citation type="submission" date="2018-12" db="EMBL/GenBank/DDBJ databases">
        <title>Bacillus chawlae sp. nov., Bacillus glennii sp. nov., and Bacillus saganii sp. nov. Isolated from the Vehicle Assembly Building at Kennedy Space Center where the Viking Spacecraft were Assembled.</title>
        <authorList>
            <person name="Seuylemezian A."/>
            <person name="Vaishampayan P."/>
        </authorList>
    </citation>
    <scope>NUCLEOTIDE SEQUENCE [LARGE SCALE GENOMIC DNA]</scope>
    <source>
        <strain evidence="2 3">L5</strain>
    </source>
</reference>
<keyword evidence="2" id="KW-0489">Methyltransferase</keyword>
<keyword evidence="3" id="KW-1185">Reference proteome</keyword>
<protein>
    <submittedName>
        <fullName evidence="2">RNA methyltransferase</fullName>
    </submittedName>
</protein>
<sequence length="317" mass="36067">MNNHRRRREFIYTYACSGEELSLCLMEMRSLFGIESQSNILKSSTEIDPSRSPFIKERIEVMYEGDDLSEILTQVEHIRLYESTFKVIFVKINDLKETEKIEYQERRVIEREIGWRIEAEADVHHPDHLFGVVTLGGRWYFGKYRKSEAIWLHHLKKPREYSTALSTRVARAVANIAVPKPVGVRAIDPCCGIGTVLVEALSMGIDIVGRDINPLVTSGSRENIAHFGLKGDVTTGPISDVSTNYDVAIIDMPYNLYTHATPEDQLSILRHARRFANKVVVITIETMDQMIEEAGFEITDRCLAKKGSFSRQIIVCG</sequence>
<dbReference type="PANTHER" id="PTHR14911:SF13">
    <property type="entry name" value="TRNA (GUANINE(6)-N2)-METHYLTRANSFERASE THUMP3"/>
    <property type="match status" value="1"/>
</dbReference>
<evidence type="ECO:0000313" key="3">
    <source>
        <dbReference type="Proteomes" id="UP000267430"/>
    </source>
</evidence>
<keyword evidence="2" id="KW-0808">Transferase</keyword>
<dbReference type="EMBL" id="RYZZ01000017">
    <property type="protein sequence ID" value="RUQ28169.1"/>
    <property type="molecule type" value="Genomic_DNA"/>
</dbReference>
<feature type="domain" description="Ribosomal RNA large subunit methyltransferase K/L-like methyltransferase" evidence="1">
    <location>
        <begin position="158"/>
        <end position="262"/>
    </location>
</feature>
<dbReference type="PANTHER" id="PTHR14911">
    <property type="entry name" value="THUMP DOMAIN-CONTAINING"/>
    <property type="match status" value="1"/>
</dbReference>
<dbReference type="GO" id="GO:0030488">
    <property type="term" value="P:tRNA methylation"/>
    <property type="evidence" value="ECO:0007669"/>
    <property type="project" value="TreeGrafter"/>
</dbReference>